<accession>A0ABQ6Y8H2</accession>
<evidence type="ECO:0000259" key="5">
    <source>
        <dbReference type="PROSITE" id="PS50850"/>
    </source>
</evidence>
<feature type="transmembrane region" description="Helical" evidence="4">
    <location>
        <begin position="81"/>
        <end position="107"/>
    </location>
</feature>
<keyword evidence="3 4" id="KW-0472">Membrane</keyword>
<reference evidence="6 7" key="1">
    <citation type="submission" date="2012-09" db="EMBL/GenBank/DDBJ databases">
        <title>Genome Sequence of alkane-degrading Bacterium Alcanivorax sp. 6-D-6.</title>
        <authorList>
            <person name="Lai Q."/>
            <person name="Shao Z."/>
        </authorList>
    </citation>
    <scope>NUCLEOTIDE SEQUENCE [LARGE SCALE GENOMIC DNA]</scope>
    <source>
        <strain evidence="6 7">6-D-6</strain>
    </source>
</reference>
<feature type="transmembrane region" description="Helical" evidence="4">
    <location>
        <begin position="175"/>
        <end position="193"/>
    </location>
</feature>
<organism evidence="6 7">
    <name type="scientific">Alcanivorax xiamenensis</name>
    <dbReference type="NCBI Taxonomy" id="1177156"/>
    <lineage>
        <taxon>Bacteria</taxon>
        <taxon>Pseudomonadati</taxon>
        <taxon>Pseudomonadota</taxon>
        <taxon>Gammaproteobacteria</taxon>
        <taxon>Oceanospirillales</taxon>
        <taxon>Alcanivoracaceae</taxon>
        <taxon>Alcanivorax</taxon>
    </lineage>
</organism>
<dbReference type="EMBL" id="AQPF01000012">
    <property type="protein sequence ID" value="KAF0805890.1"/>
    <property type="molecule type" value="Genomic_DNA"/>
</dbReference>
<feature type="transmembrane region" description="Helical" evidence="4">
    <location>
        <begin position="52"/>
        <end position="72"/>
    </location>
</feature>
<keyword evidence="1 4" id="KW-0812">Transmembrane</keyword>
<feature type="domain" description="Major facilitator superfamily (MFS) profile" evidence="5">
    <location>
        <begin position="14"/>
        <end position="393"/>
    </location>
</feature>
<dbReference type="InterPro" id="IPR010645">
    <property type="entry name" value="MFS_4"/>
</dbReference>
<feature type="transmembrane region" description="Helical" evidence="4">
    <location>
        <begin position="304"/>
        <end position="326"/>
    </location>
</feature>
<dbReference type="InterPro" id="IPR036259">
    <property type="entry name" value="MFS_trans_sf"/>
</dbReference>
<keyword evidence="7" id="KW-1185">Reference proteome</keyword>
<dbReference type="PANTHER" id="PTHR23537">
    <property type="match status" value="1"/>
</dbReference>
<evidence type="ECO:0000313" key="7">
    <source>
        <dbReference type="Proteomes" id="UP000771797"/>
    </source>
</evidence>
<dbReference type="Proteomes" id="UP000771797">
    <property type="component" value="Unassembled WGS sequence"/>
</dbReference>
<feature type="transmembrane region" description="Helical" evidence="4">
    <location>
        <begin position="214"/>
        <end position="239"/>
    </location>
</feature>
<sequence length="404" mass="41807">MDEKSDFCRDIFTALGLSTGAAVALGLSRFAYGLLLPPMQVDLQWTYVEAGALNTANGAGYIVGALVAAWLARRWGTARAFLAGFSVSVLVLLLTAMTASLSALIMLRTVGGVSTAVTFILGAGLVSAICPLENPRRRGVLVGVYVAGVSMGVILAGMALPIILREGAQRWPEGWTVLGVLGAAGLPAAWLAARQVQQPAGGTMALLNARECRRIAPTLIGYGVFGAGYVGYMTFIMALLQEQGGSSEQMIWFWFTLGLVSAVTNLLWGRVLGAFNDGRGPALVFATAMLGTLPVLLYPGPMAMFLSAILFGGSFMAGPTSITIVAQRQLSAASWTAAISLLTVGFALGQTIGPILAGAISDVAGSIEAGFWVSPLLLAIAACVNLLQRPPVPAESPALAGKSS</sequence>
<evidence type="ECO:0000256" key="3">
    <source>
        <dbReference type="ARBA" id="ARBA00023136"/>
    </source>
</evidence>
<evidence type="ECO:0000256" key="1">
    <source>
        <dbReference type="ARBA" id="ARBA00022692"/>
    </source>
</evidence>
<feature type="transmembrane region" description="Helical" evidence="4">
    <location>
        <begin position="280"/>
        <end position="298"/>
    </location>
</feature>
<dbReference type="Gene3D" id="1.20.1250.20">
    <property type="entry name" value="MFS general substrate transporter like domains"/>
    <property type="match status" value="2"/>
</dbReference>
<dbReference type="PROSITE" id="PS50850">
    <property type="entry name" value="MFS"/>
    <property type="match status" value="1"/>
</dbReference>
<dbReference type="PANTHER" id="PTHR23537:SF1">
    <property type="entry name" value="SUGAR TRANSPORTER"/>
    <property type="match status" value="1"/>
</dbReference>
<feature type="transmembrane region" description="Helical" evidence="4">
    <location>
        <begin position="251"/>
        <end position="268"/>
    </location>
</feature>
<feature type="transmembrane region" description="Helical" evidence="4">
    <location>
        <begin position="139"/>
        <end position="163"/>
    </location>
</feature>
<gene>
    <name evidence="6" type="ORF">A6D6_01946</name>
</gene>
<feature type="transmembrane region" description="Helical" evidence="4">
    <location>
        <begin position="338"/>
        <end position="357"/>
    </location>
</feature>
<proteinExistence type="predicted"/>
<feature type="transmembrane region" description="Helical" evidence="4">
    <location>
        <begin position="12"/>
        <end position="32"/>
    </location>
</feature>
<evidence type="ECO:0000256" key="4">
    <source>
        <dbReference type="SAM" id="Phobius"/>
    </source>
</evidence>
<dbReference type="SUPFAM" id="SSF103473">
    <property type="entry name" value="MFS general substrate transporter"/>
    <property type="match status" value="1"/>
</dbReference>
<dbReference type="InterPro" id="IPR020846">
    <property type="entry name" value="MFS_dom"/>
</dbReference>
<protein>
    <submittedName>
        <fullName evidence="6">Major facilitator superfamily protein</fullName>
    </submittedName>
</protein>
<evidence type="ECO:0000313" key="6">
    <source>
        <dbReference type="EMBL" id="KAF0805890.1"/>
    </source>
</evidence>
<feature type="transmembrane region" description="Helical" evidence="4">
    <location>
        <begin position="113"/>
        <end position="132"/>
    </location>
</feature>
<feature type="transmembrane region" description="Helical" evidence="4">
    <location>
        <begin position="369"/>
        <end position="387"/>
    </location>
</feature>
<dbReference type="Pfam" id="PF06779">
    <property type="entry name" value="MFS_4"/>
    <property type="match status" value="1"/>
</dbReference>
<name>A0ABQ6Y8H2_9GAMM</name>
<evidence type="ECO:0000256" key="2">
    <source>
        <dbReference type="ARBA" id="ARBA00022989"/>
    </source>
</evidence>
<comment type="caution">
    <text evidence="6">The sequence shown here is derived from an EMBL/GenBank/DDBJ whole genome shotgun (WGS) entry which is preliminary data.</text>
</comment>
<keyword evidence="2 4" id="KW-1133">Transmembrane helix</keyword>